<dbReference type="Pfam" id="PF00583">
    <property type="entry name" value="Acetyltransf_1"/>
    <property type="match status" value="1"/>
</dbReference>
<sequence length="188" mass="20633">MTENPSSEPLIRDARETDLPEILAIHNNAIAETTAIWDTEPVDLPERLAWWRARTAGGFPVLVAEIDGAVAGYASYGQWRPKSGYRFTVENSVYVADRFHRRGLATALLTELLARAERAGTVHAMVAAIESSNTTSIKLHEKFGFHTVGVLPEVGHKFGGWMDLTLMQLTLGTTEFAGAGHDSVTSRR</sequence>
<dbReference type="EC" id="2.3.-.-" evidence="4"/>
<dbReference type="PANTHER" id="PTHR43072">
    <property type="entry name" value="N-ACETYLTRANSFERASE"/>
    <property type="match status" value="1"/>
</dbReference>
<evidence type="ECO:0000256" key="1">
    <source>
        <dbReference type="ARBA" id="ARBA00022679"/>
    </source>
</evidence>
<name>A0ABW6S2L1_9NOCA</name>
<proteinExistence type="predicted"/>
<reference evidence="4 5" key="1">
    <citation type="submission" date="2024-10" db="EMBL/GenBank/DDBJ databases">
        <title>The Natural Products Discovery Center: Release of the First 8490 Sequenced Strains for Exploring Actinobacteria Biosynthetic Diversity.</title>
        <authorList>
            <person name="Kalkreuter E."/>
            <person name="Kautsar S.A."/>
            <person name="Yang D."/>
            <person name="Bader C.D."/>
            <person name="Teijaro C.N."/>
            <person name="Fluegel L."/>
            <person name="Davis C.M."/>
            <person name="Simpson J.R."/>
            <person name="Lauterbach L."/>
            <person name="Steele A.D."/>
            <person name="Gui C."/>
            <person name="Meng S."/>
            <person name="Li G."/>
            <person name="Viehrig K."/>
            <person name="Ye F."/>
            <person name="Su P."/>
            <person name="Kiefer A.F."/>
            <person name="Nichols A."/>
            <person name="Cepeda A.J."/>
            <person name="Yan W."/>
            <person name="Fan B."/>
            <person name="Jiang Y."/>
            <person name="Adhikari A."/>
            <person name="Zheng C.-J."/>
            <person name="Schuster L."/>
            <person name="Cowan T.M."/>
            <person name="Smanski M.J."/>
            <person name="Chevrette M.G."/>
            <person name="De Carvalho L.P.S."/>
            <person name="Shen B."/>
        </authorList>
    </citation>
    <scope>NUCLEOTIDE SEQUENCE [LARGE SCALE GENOMIC DNA]</scope>
    <source>
        <strain evidence="4 5">NPDC002593</strain>
    </source>
</reference>
<dbReference type="InterPro" id="IPR016181">
    <property type="entry name" value="Acyl_CoA_acyltransferase"/>
</dbReference>
<dbReference type="PROSITE" id="PS51186">
    <property type="entry name" value="GNAT"/>
    <property type="match status" value="1"/>
</dbReference>
<dbReference type="RefSeq" id="WP_083896011.1">
    <property type="nucleotide sequence ID" value="NZ_JBIAQY010000007.1"/>
</dbReference>
<dbReference type="Gene3D" id="3.40.630.30">
    <property type="match status" value="1"/>
</dbReference>
<evidence type="ECO:0000313" key="4">
    <source>
        <dbReference type="EMBL" id="MFF3570487.1"/>
    </source>
</evidence>
<dbReference type="Proteomes" id="UP001601992">
    <property type="component" value="Unassembled WGS sequence"/>
</dbReference>
<accession>A0ABW6S2L1</accession>
<comment type="caution">
    <text evidence="4">The sequence shown here is derived from an EMBL/GenBank/DDBJ whole genome shotgun (WGS) entry which is preliminary data.</text>
</comment>
<keyword evidence="5" id="KW-1185">Reference proteome</keyword>
<dbReference type="GO" id="GO:0016746">
    <property type="term" value="F:acyltransferase activity"/>
    <property type="evidence" value="ECO:0007669"/>
    <property type="project" value="UniProtKB-KW"/>
</dbReference>
<gene>
    <name evidence="4" type="ORF">ACFYXQ_22155</name>
</gene>
<keyword evidence="2 4" id="KW-0012">Acyltransferase</keyword>
<protein>
    <submittedName>
        <fullName evidence="4">GNAT family N-acetyltransferase</fullName>
        <ecNumber evidence="4">2.3.-.-</ecNumber>
    </submittedName>
</protein>
<organism evidence="4 5">
    <name type="scientific">Nocardia jiangxiensis</name>
    <dbReference type="NCBI Taxonomy" id="282685"/>
    <lineage>
        <taxon>Bacteria</taxon>
        <taxon>Bacillati</taxon>
        <taxon>Actinomycetota</taxon>
        <taxon>Actinomycetes</taxon>
        <taxon>Mycobacteriales</taxon>
        <taxon>Nocardiaceae</taxon>
        <taxon>Nocardia</taxon>
    </lineage>
</organism>
<evidence type="ECO:0000259" key="3">
    <source>
        <dbReference type="PROSITE" id="PS51186"/>
    </source>
</evidence>
<dbReference type="SUPFAM" id="SSF55729">
    <property type="entry name" value="Acyl-CoA N-acyltransferases (Nat)"/>
    <property type="match status" value="1"/>
</dbReference>
<dbReference type="InterPro" id="IPR000182">
    <property type="entry name" value="GNAT_dom"/>
</dbReference>
<keyword evidence="1 4" id="KW-0808">Transferase</keyword>
<feature type="domain" description="N-acetyltransferase" evidence="3">
    <location>
        <begin position="9"/>
        <end position="167"/>
    </location>
</feature>
<evidence type="ECO:0000256" key="2">
    <source>
        <dbReference type="ARBA" id="ARBA00023315"/>
    </source>
</evidence>
<dbReference type="EMBL" id="JBIAQY010000007">
    <property type="protein sequence ID" value="MFF3570487.1"/>
    <property type="molecule type" value="Genomic_DNA"/>
</dbReference>
<dbReference type="PANTHER" id="PTHR43072:SF23">
    <property type="entry name" value="UPF0039 PROTEIN C11D3.02C"/>
    <property type="match status" value="1"/>
</dbReference>
<evidence type="ECO:0000313" key="5">
    <source>
        <dbReference type="Proteomes" id="UP001601992"/>
    </source>
</evidence>